<feature type="domain" description="Alpha-L-arabinofuranosidase B arabinose-binding" evidence="1">
    <location>
        <begin position="2"/>
        <end position="68"/>
    </location>
</feature>
<dbReference type="InterPro" id="IPR007934">
    <property type="entry name" value="AbfB_ABD"/>
</dbReference>
<protein>
    <submittedName>
        <fullName evidence="2">AbfB domain-containing protein</fullName>
    </submittedName>
</protein>
<dbReference type="RefSeq" id="WP_257633417.1">
    <property type="nucleotide sequence ID" value="NZ_JANIIC010000035.1"/>
</dbReference>
<reference evidence="2" key="1">
    <citation type="submission" date="2022-06" db="EMBL/GenBank/DDBJ databases">
        <title>WGS of actinobacteria.</title>
        <authorList>
            <person name="Thawai C."/>
        </authorList>
    </citation>
    <scope>NUCLEOTIDE SEQUENCE</scope>
    <source>
        <strain evidence="2">DSM 42010</strain>
    </source>
</reference>
<dbReference type="Proteomes" id="UP001142400">
    <property type="component" value="Unassembled WGS sequence"/>
</dbReference>
<evidence type="ECO:0000313" key="3">
    <source>
        <dbReference type="Proteomes" id="UP001142400"/>
    </source>
</evidence>
<proteinExistence type="predicted"/>
<dbReference type="GO" id="GO:0046373">
    <property type="term" value="P:L-arabinose metabolic process"/>
    <property type="evidence" value="ECO:0007669"/>
    <property type="project" value="InterPro"/>
</dbReference>
<dbReference type="Gene3D" id="2.80.10.50">
    <property type="match status" value="1"/>
</dbReference>
<dbReference type="SUPFAM" id="SSF110221">
    <property type="entry name" value="AbfB domain"/>
    <property type="match status" value="1"/>
</dbReference>
<dbReference type="EMBL" id="JANIIC010000035">
    <property type="protein sequence ID" value="MCQ8832683.1"/>
    <property type="molecule type" value="Genomic_DNA"/>
</dbReference>
<gene>
    <name evidence="2" type="ORF">NQU54_27385</name>
</gene>
<comment type="caution">
    <text evidence="2">The sequence shown here is derived from an EMBL/GenBank/DDBJ whole genome shotgun (WGS) entry which is preliminary data.</text>
</comment>
<sequence length="74" mass="8157">MDGTAVFRADATFCPQTGKNGQGTSFASYNYPDRLIRHYENKVYIASNGGSNAFDSATSWADDVSWRVSTPWTP</sequence>
<dbReference type="GO" id="GO:0046556">
    <property type="term" value="F:alpha-L-arabinofuranosidase activity"/>
    <property type="evidence" value="ECO:0007669"/>
    <property type="project" value="InterPro"/>
</dbReference>
<evidence type="ECO:0000259" key="1">
    <source>
        <dbReference type="Pfam" id="PF05270"/>
    </source>
</evidence>
<organism evidence="2 3">
    <name type="scientific">Streptomyces malaysiensis subsp. samsunensis</name>
    <dbReference type="NCBI Taxonomy" id="459658"/>
    <lineage>
        <taxon>Bacteria</taxon>
        <taxon>Bacillati</taxon>
        <taxon>Actinomycetota</taxon>
        <taxon>Actinomycetes</taxon>
        <taxon>Kitasatosporales</taxon>
        <taxon>Streptomycetaceae</taxon>
        <taxon>Streptomyces</taxon>
        <taxon>Streptomyces violaceusniger group</taxon>
    </lineage>
</organism>
<accession>A0A9X2LZI2</accession>
<keyword evidence="3" id="KW-1185">Reference proteome</keyword>
<evidence type="ECO:0000313" key="2">
    <source>
        <dbReference type="EMBL" id="MCQ8832683.1"/>
    </source>
</evidence>
<dbReference type="AlphaFoldDB" id="A0A9X2LZI2"/>
<dbReference type="Pfam" id="PF05270">
    <property type="entry name" value="AbfB"/>
    <property type="match status" value="1"/>
</dbReference>
<dbReference type="InterPro" id="IPR036195">
    <property type="entry name" value="AbfB_ABD_sf"/>
</dbReference>
<name>A0A9X2LZI2_STRMQ</name>